<dbReference type="AlphaFoldDB" id="A0AAV8FES1"/>
<dbReference type="PANTHER" id="PTHR38926:SF74">
    <property type="entry name" value="OS08G0193600 PROTEIN"/>
    <property type="match status" value="1"/>
</dbReference>
<dbReference type="PANTHER" id="PTHR38926">
    <property type="entry name" value="F-BOX DOMAIN CONTAINING PROTEIN, EXPRESSED"/>
    <property type="match status" value="1"/>
</dbReference>
<feature type="region of interest" description="Disordered" evidence="1">
    <location>
        <begin position="41"/>
        <end position="62"/>
    </location>
</feature>
<dbReference type="Gene3D" id="3.80.10.10">
    <property type="entry name" value="Ribonuclease Inhibitor"/>
    <property type="match status" value="2"/>
</dbReference>
<evidence type="ECO:0000313" key="3">
    <source>
        <dbReference type="EMBL" id="KAJ4789477.1"/>
    </source>
</evidence>
<dbReference type="Gene3D" id="1.20.1280.50">
    <property type="match status" value="1"/>
</dbReference>
<feature type="domain" description="F-box" evidence="2">
    <location>
        <begin position="62"/>
        <end position="110"/>
    </location>
</feature>
<dbReference type="Pfam" id="PF12937">
    <property type="entry name" value="F-box-like"/>
    <property type="match status" value="1"/>
</dbReference>
<evidence type="ECO:0000313" key="4">
    <source>
        <dbReference type="Proteomes" id="UP001140206"/>
    </source>
</evidence>
<comment type="caution">
    <text evidence="3">The sequence shown here is derived from an EMBL/GenBank/DDBJ whole genome shotgun (WGS) entry which is preliminary data.</text>
</comment>
<sequence>MNAPVTVYCDLVPDGPRLHSYSSLIMSAPPSDALSPNPNFNEIMSEEGDVNATPPPEPPAEERDWAELQTDALMVIFRKLGMHEVLLRVSKVCSSWRKAAKDDSLLWRRIDMGMSFRTFRYIVKFTGRIDMAIGFDRRCIEEDAMIAIGTEMAKVAVNCGGNYVEQLLIGPAADDANILNYVADRARNLKSLSLIDNHIFLDVESVANALGRLKQLEELRIVRCRAPSGMMMKVIGTACPQLKRLKLIFPCLDDDFLTLEEGIWTQLGIPKPMLQLEFLQLVFTFITTKELMKILESCPNLERLDLRGSTVEAKDTDIKILCPRLHTLILPDDMLSQARNQYDDRYGDIQKINPVLI</sequence>
<dbReference type="Pfam" id="PF24758">
    <property type="entry name" value="LRR_At5g56370"/>
    <property type="match status" value="1"/>
</dbReference>
<protein>
    <submittedName>
        <fullName evidence="3">RNI-like superfamily protein</fullName>
    </submittedName>
</protein>
<evidence type="ECO:0000259" key="2">
    <source>
        <dbReference type="PROSITE" id="PS50181"/>
    </source>
</evidence>
<dbReference type="SUPFAM" id="SSF52047">
    <property type="entry name" value="RNI-like"/>
    <property type="match status" value="1"/>
</dbReference>
<reference evidence="3" key="1">
    <citation type="submission" date="2022-08" db="EMBL/GenBank/DDBJ databases">
        <authorList>
            <person name="Marques A."/>
        </authorList>
    </citation>
    <scope>NUCLEOTIDE SEQUENCE</scope>
    <source>
        <strain evidence="3">RhyPub2mFocal</strain>
        <tissue evidence="3">Leaves</tissue>
    </source>
</reference>
<dbReference type="EMBL" id="JAMFTS010000002">
    <property type="protein sequence ID" value="KAJ4789477.1"/>
    <property type="molecule type" value="Genomic_DNA"/>
</dbReference>
<dbReference type="InterPro" id="IPR032675">
    <property type="entry name" value="LRR_dom_sf"/>
</dbReference>
<name>A0AAV8FES1_9POAL</name>
<dbReference type="Proteomes" id="UP001140206">
    <property type="component" value="Chromosome 2"/>
</dbReference>
<organism evidence="3 4">
    <name type="scientific">Rhynchospora pubera</name>
    <dbReference type="NCBI Taxonomy" id="906938"/>
    <lineage>
        <taxon>Eukaryota</taxon>
        <taxon>Viridiplantae</taxon>
        <taxon>Streptophyta</taxon>
        <taxon>Embryophyta</taxon>
        <taxon>Tracheophyta</taxon>
        <taxon>Spermatophyta</taxon>
        <taxon>Magnoliopsida</taxon>
        <taxon>Liliopsida</taxon>
        <taxon>Poales</taxon>
        <taxon>Cyperaceae</taxon>
        <taxon>Cyperoideae</taxon>
        <taxon>Rhynchosporeae</taxon>
        <taxon>Rhynchospora</taxon>
    </lineage>
</organism>
<accession>A0AAV8FES1</accession>
<proteinExistence type="predicted"/>
<keyword evidence="4" id="KW-1185">Reference proteome</keyword>
<dbReference type="SUPFAM" id="SSF81383">
    <property type="entry name" value="F-box domain"/>
    <property type="match status" value="1"/>
</dbReference>
<evidence type="ECO:0000256" key="1">
    <source>
        <dbReference type="SAM" id="MobiDB-lite"/>
    </source>
</evidence>
<gene>
    <name evidence="3" type="ORF">LUZ62_040723</name>
</gene>
<dbReference type="PROSITE" id="PS50181">
    <property type="entry name" value="FBOX"/>
    <property type="match status" value="1"/>
</dbReference>
<dbReference type="InterPro" id="IPR055411">
    <property type="entry name" value="LRR_FXL15/At3g58940/PEG3-like"/>
</dbReference>
<dbReference type="InterPro" id="IPR036047">
    <property type="entry name" value="F-box-like_dom_sf"/>
</dbReference>
<dbReference type="InterPro" id="IPR001810">
    <property type="entry name" value="F-box_dom"/>
</dbReference>